<dbReference type="GO" id="GO:0003676">
    <property type="term" value="F:nucleic acid binding"/>
    <property type="evidence" value="ECO:0007669"/>
    <property type="project" value="InterPro"/>
</dbReference>
<dbReference type="Pfam" id="PF03732">
    <property type="entry name" value="Retrotrans_gag"/>
    <property type="match status" value="1"/>
</dbReference>
<sequence length="1335" mass="151103">MVIGGAPVWGRPRRLRCLFYCAYLGTDGGWLFMSFGLPRGLPEVVRSWDTWGVYGPSSGKQWLARARCWATLRGLHPLDSRKTPVLGECHLSGHRLLDPNIFWYLSPSYNIIKNYATLLVPFVGRKVRTEPGELIRETDLKVEKENAFVLAGDPLPPIMHTRGIRLEIHADTGEARHLGSQDARRTGVLRNSSPKDRGPGVIQDHARALTASREGKVGITETTGTRGKLQQISYSPFSARIKRARLLTKFSPLNPVSYNGKSDPVDHLSHYRQSMALYNENDAFMCRIFPSSLGEVALWWFDRLQHESICSWKELSKAFTTRFITNTRKPKEVDSLMTLIMKSSETLKSYSDRIRQSLTKKPPLSMVDLISKIEQHICIKKDGVQPQRLQDNSAFTSKKPARDNTPRGPRMSKQPKSAYKGFLEKLIRNRHLHQFVDNTKPKQQQDNASKPKNPIRIIEVCEDAHPVPKRLRKEVTEEITFTNHDLEGVQLPHSDALVITMHIGDFNVKRILINPGSSAEIMYDSLFRGLGLGQADFDRKVDPLYGFSEELVMPAIRVTVKVHVGTISSPTKFWVLNSYSPYNAIPGRPWLHKMRAFPSTLYQRLRFLTPDGIMEIRGDEEKCVKELEKVQIFGSDPEKYFLLGTSLLLEQRNYLLPLLQEYANVFAQNPYEAPGVDPAFAYHSLNVDPQSRPVIQKRRRPVPHHAKAKKNGKWRVCIDFTNLNKACPRDPFPLPRIDQLVDATSGHQKISFLDAFQGYHQIALSPVDQEKTTFITPRGIFCYQIGKTIKVYIDDMVVKSLYEEDHRKDLQDVFDTLRQHRLKQNASKCAFGVGLGKFLGFMVTQRGIEANLDQITAILNLKPPRIVRDVQRFTRMAAALNHFIFRSTKKCRPTITVHPFEWGNTLRISGDLHARCQHGHRAQLGAYEIKNQPRTSVKGQILADFIAEFTPVDTEPSKRSQVLPIQQTKKWKLYIDGAFNSRGSGLGVVLSAPQGQLMEQVVRLGFPAFNNVLEYKALLHSLRSAIGLGADPLHVYCDSQLVVDQISGEYAAKDEKMSAYLVETRKLLQRFNSVQVDHISKDLNGHADSLANLASAAAPELRRIILCQTTALNLILYPSRPFVSSTGSKTTSPHPLIPRETVKRNPPLRPCWMESGNVWNRQKENGVEAVIPLGVGLLIIHTEYYDPTLNETSLATELNLAEERRESTLIHLAAYQNGLQRAYEKLVKTRELTVRDLVLRKVNGSRKDPTHGKLGPNWEGLYKITSVAGAGAFRLVEPNKVHVKQPWNICTNPDPFGCDQGFTFQSHDQQGANKKIHLSHQGKNAPKNPIYRHIP</sequence>
<dbReference type="EMBL" id="OIVN01001027">
    <property type="protein sequence ID" value="SPC88891.1"/>
    <property type="molecule type" value="Genomic_DNA"/>
</dbReference>
<evidence type="ECO:0000313" key="3">
    <source>
        <dbReference type="EMBL" id="SPC88891.1"/>
    </source>
</evidence>
<dbReference type="PANTHER" id="PTHR48475">
    <property type="entry name" value="RIBONUCLEASE H"/>
    <property type="match status" value="1"/>
</dbReference>
<organism evidence="3">
    <name type="scientific">Fagus sylvatica</name>
    <name type="common">Beechnut</name>
    <dbReference type="NCBI Taxonomy" id="28930"/>
    <lineage>
        <taxon>Eukaryota</taxon>
        <taxon>Viridiplantae</taxon>
        <taxon>Streptophyta</taxon>
        <taxon>Embryophyta</taxon>
        <taxon>Tracheophyta</taxon>
        <taxon>Spermatophyta</taxon>
        <taxon>Magnoliopsida</taxon>
        <taxon>eudicotyledons</taxon>
        <taxon>Gunneridae</taxon>
        <taxon>Pentapetalae</taxon>
        <taxon>rosids</taxon>
        <taxon>fabids</taxon>
        <taxon>Fagales</taxon>
        <taxon>Fagaceae</taxon>
        <taxon>Fagus</taxon>
    </lineage>
</organism>
<dbReference type="CDD" id="cd00303">
    <property type="entry name" value="retropepsin_like"/>
    <property type="match status" value="1"/>
</dbReference>
<dbReference type="GO" id="GO:0004523">
    <property type="term" value="F:RNA-DNA hybrid ribonuclease activity"/>
    <property type="evidence" value="ECO:0007669"/>
    <property type="project" value="InterPro"/>
</dbReference>
<dbReference type="InterPro" id="IPR043128">
    <property type="entry name" value="Rev_trsase/Diguanyl_cyclase"/>
</dbReference>
<accession>A0A2N9FPP7</accession>
<feature type="compositionally biased region" description="Basic and acidic residues" evidence="1">
    <location>
        <begin position="175"/>
        <end position="185"/>
    </location>
</feature>
<feature type="region of interest" description="Disordered" evidence="1">
    <location>
        <begin position="175"/>
        <end position="201"/>
    </location>
</feature>
<dbReference type="Gene3D" id="3.30.70.270">
    <property type="match status" value="1"/>
</dbReference>
<dbReference type="Pfam" id="PF13456">
    <property type="entry name" value="RVT_3"/>
    <property type="match status" value="1"/>
</dbReference>
<dbReference type="PANTHER" id="PTHR48475:SF2">
    <property type="entry name" value="RIBONUCLEASE H"/>
    <property type="match status" value="1"/>
</dbReference>
<dbReference type="CDD" id="cd01647">
    <property type="entry name" value="RT_LTR"/>
    <property type="match status" value="1"/>
</dbReference>
<dbReference type="InterPro" id="IPR002156">
    <property type="entry name" value="RNaseH_domain"/>
</dbReference>
<feature type="region of interest" description="Disordered" evidence="1">
    <location>
        <begin position="388"/>
        <end position="416"/>
    </location>
</feature>
<dbReference type="PROSITE" id="PS50879">
    <property type="entry name" value="RNASE_H_1"/>
    <property type="match status" value="1"/>
</dbReference>
<dbReference type="CDD" id="cd09279">
    <property type="entry name" value="RNase_HI_like"/>
    <property type="match status" value="1"/>
</dbReference>
<dbReference type="SUPFAM" id="SSF56672">
    <property type="entry name" value="DNA/RNA polymerases"/>
    <property type="match status" value="1"/>
</dbReference>
<dbReference type="InterPro" id="IPR000477">
    <property type="entry name" value="RT_dom"/>
</dbReference>
<dbReference type="InterPro" id="IPR005162">
    <property type="entry name" value="Retrotrans_gag_dom"/>
</dbReference>
<feature type="domain" description="RNase H type-1" evidence="2">
    <location>
        <begin position="967"/>
        <end position="1096"/>
    </location>
</feature>
<protein>
    <recommendedName>
        <fullName evidence="2">RNase H type-1 domain-containing protein</fullName>
    </recommendedName>
</protein>
<name>A0A2N9FPP7_FAGSY</name>
<evidence type="ECO:0000259" key="2">
    <source>
        <dbReference type="PROSITE" id="PS50879"/>
    </source>
</evidence>
<dbReference type="Pfam" id="PF00078">
    <property type="entry name" value="RVT_1"/>
    <property type="match status" value="2"/>
</dbReference>
<dbReference type="Gene3D" id="3.30.420.10">
    <property type="entry name" value="Ribonuclease H-like superfamily/Ribonuclease H"/>
    <property type="match status" value="1"/>
</dbReference>
<feature type="region of interest" description="Disordered" evidence="1">
    <location>
        <begin position="1309"/>
        <end position="1335"/>
    </location>
</feature>
<reference evidence="3" key="1">
    <citation type="submission" date="2018-02" db="EMBL/GenBank/DDBJ databases">
        <authorList>
            <person name="Cohen D.B."/>
            <person name="Kent A.D."/>
        </authorList>
    </citation>
    <scope>NUCLEOTIDE SEQUENCE</scope>
</reference>
<dbReference type="InterPro" id="IPR043502">
    <property type="entry name" value="DNA/RNA_pol_sf"/>
</dbReference>
<evidence type="ECO:0000256" key="1">
    <source>
        <dbReference type="SAM" id="MobiDB-lite"/>
    </source>
</evidence>
<dbReference type="InterPro" id="IPR036397">
    <property type="entry name" value="RNaseH_sf"/>
</dbReference>
<gene>
    <name evidence="3" type="ORF">FSB_LOCUS16773</name>
</gene>
<proteinExistence type="predicted"/>